<protein>
    <submittedName>
        <fullName evidence="1">Uncharacterized protein</fullName>
    </submittedName>
</protein>
<sequence length="87" mass="9880">MLSIEDIEFEDFSEEEGSPMVIFGAVVAGDGWRGDEGDHDRGEELVGRQWAVVVLSAVLMFLPAWWWWVAGGGGEREKSRERCREQH</sequence>
<name>A0ACB9E8D1_9ASTR</name>
<comment type="caution">
    <text evidence="1">The sequence shown here is derived from an EMBL/GenBank/DDBJ whole genome shotgun (WGS) entry which is preliminary data.</text>
</comment>
<keyword evidence="2" id="KW-1185">Reference proteome</keyword>
<organism evidence="1 2">
    <name type="scientific">Smallanthus sonchifolius</name>
    <dbReference type="NCBI Taxonomy" id="185202"/>
    <lineage>
        <taxon>Eukaryota</taxon>
        <taxon>Viridiplantae</taxon>
        <taxon>Streptophyta</taxon>
        <taxon>Embryophyta</taxon>
        <taxon>Tracheophyta</taxon>
        <taxon>Spermatophyta</taxon>
        <taxon>Magnoliopsida</taxon>
        <taxon>eudicotyledons</taxon>
        <taxon>Gunneridae</taxon>
        <taxon>Pentapetalae</taxon>
        <taxon>asterids</taxon>
        <taxon>campanulids</taxon>
        <taxon>Asterales</taxon>
        <taxon>Asteraceae</taxon>
        <taxon>Asteroideae</taxon>
        <taxon>Heliantheae alliance</taxon>
        <taxon>Millerieae</taxon>
        <taxon>Smallanthus</taxon>
    </lineage>
</organism>
<proteinExistence type="predicted"/>
<reference evidence="1 2" key="2">
    <citation type="journal article" date="2022" name="Mol. Ecol. Resour.">
        <title>The genomes of chicory, endive, great burdock and yacon provide insights into Asteraceae paleo-polyploidization history and plant inulin production.</title>
        <authorList>
            <person name="Fan W."/>
            <person name="Wang S."/>
            <person name="Wang H."/>
            <person name="Wang A."/>
            <person name="Jiang F."/>
            <person name="Liu H."/>
            <person name="Zhao H."/>
            <person name="Xu D."/>
            <person name="Zhang Y."/>
        </authorList>
    </citation>
    <scope>NUCLEOTIDE SEQUENCE [LARGE SCALE GENOMIC DNA]</scope>
    <source>
        <strain evidence="2">cv. Yunnan</strain>
        <tissue evidence="1">Leaves</tissue>
    </source>
</reference>
<evidence type="ECO:0000313" key="1">
    <source>
        <dbReference type="EMBL" id="KAI3754722.1"/>
    </source>
</evidence>
<dbReference type="Proteomes" id="UP001056120">
    <property type="component" value="Linkage Group LG18"/>
</dbReference>
<accession>A0ACB9E8D1</accession>
<gene>
    <name evidence="1" type="ORF">L1987_54511</name>
</gene>
<reference evidence="2" key="1">
    <citation type="journal article" date="2022" name="Mol. Ecol. Resour.">
        <title>The genomes of chicory, endive, great burdock and yacon provide insights into Asteraceae palaeo-polyploidization history and plant inulin production.</title>
        <authorList>
            <person name="Fan W."/>
            <person name="Wang S."/>
            <person name="Wang H."/>
            <person name="Wang A."/>
            <person name="Jiang F."/>
            <person name="Liu H."/>
            <person name="Zhao H."/>
            <person name="Xu D."/>
            <person name="Zhang Y."/>
        </authorList>
    </citation>
    <scope>NUCLEOTIDE SEQUENCE [LARGE SCALE GENOMIC DNA]</scope>
    <source>
        <strain evidence="2">cv. Yunnan</strain>
    </source>
</reference>
<dbReference type="EMBL" id="CM042035">
    <property type="protein sequence ID" value="KAI3754722.1"/>
    <property type="molecule type" value="Genomic_DNA"/>
</dbReference>
<evidence type="ECO:0000313" key="2">
    <source>
        <dbReference type="Proteomes" id="UP001056120"/>
    </source>
</evidence>